<evidence type="ECO:0000313" key="3">
    <source>
        <dbReference type="Proteomes" id="UP000184225"/>
    </source>
</evidence>
<gene>
    <name evidence="2" type="ORF">SAMN04488096_108128</name>
</gene>
<dbReference type="Pfam" id="PF07920">
    <property type="entry name" value="DUF1684"/>
    <property type="match status" value="1"/>
</dbReference>
<name>A0A1M6GNM7_9FLAO</name>
<dbReference type="EMBL" id="FQYY01000008">
    <property type="protein sequence ID" value="SHJ11486.1"/>
    <property type="molecule type" value="Genomic_DNA"/>
</dbReference>
<evidence type="ECO:0008006" key="4">
    <source>
        <dbReference type="Google" id="ProtNLM"/>
    </source>
</evidence>
<proteinExistence type="predicted"/>
<dbReference type="InterPro" id="IPR012467">
    <property type="entry name" value="DUF1684"/>
</dbReference>
<dbReference type="AlphaFoldDB" id="A0A1M6GNM7"/>
<sequence>MKKVLFFILFFLVVAAVQAQSASSTNSSLDYQKHLNEEFADKEKSPLTENDFKKFKGLDFFDINEEFIIKATFVKTPYQMPFAMPTTTDRKPIYVKYGEVHFTYQEEEFVLNVYQNQRLVTEPKYKDYLFIPFTDYTNGESTYGGGRYLDFSIPNSTTVILDFNKAYNPYCAYNGTYSCPIPPRENDLPFKVEAGVKKYHEETKS</sequence>
<feature type="chain" id="PRO_5013133253" description="DUF1684 domain-containing protein" evidence="1">
    <location>
        <begin position="20"/>
        <end position="205"/>
    </location>
</feature>
<dbReference type="RefSeq" id="WP_073152657.1">
    <property type="nucleotide sequence ID" value="NZ_FQYY01000008.1"/>
</dbReference>
<reference evidence="2 3" key="1">
    <citation type="submission" date="2016-11" db="EMBL/GenBank/DDBJ databases">
        <authorList>
            <person name="Jaros S."/>
            <person name="Januszkiewicz K."/>
            <person name="Wedrychowicz H."/>
        </authorList>
    </citation>
    <scope>NUCLEOTIDE SEQUENCE [LARGE SCALE GENOMIC DNA]</scope>
    <source>
        <strain evidence="2 3">DSM 21425</strain>
    </source>
</reference>
<accession>A0A1M6GNM7</accession>
<dbReference type="PANTHER" id="PTHR41913">
    <property type="entry name" value="DUF1684 DOMAIN-CONTAINING PROTEIN"/>
    <property type="match status" value="1"/>
</dbReference>
<evidence type="ECO:0000256" key="1">
    <source>
        <dbReference type="SAM" id="SignalP"/>
    </source>
</evidence>
<keyword evidence="1" id="KW-0732">Signal</keyword>
<evidence type="ECO:0000313" key="2">
    <source>
        <dbReference type="EMBL" id="SHJ11486.1"/>
    </source>
</evidence>
<organism evidence="2 3">
    <name type="scientific">Mesonia phycicola</name>
    <dbReference type="NCBI Taxonomy" id="579105"/>
    <lineage>
        <taxon>Bacteria</taxon>
        <taxon>Pseudomonadati</taxon>
        <taxon>Bacteroidota</taxon>
        <taxon>Flavobacteriia</taxon>
        <taxon>Flavobacteriales</taxon>
        <taxon>Flavobacteriaceae</taxon>
        <taxon>Mesonia</taxon>
    </lineage>
</organism>
<dbReference type="OrthoDB" id="5493262at2"/>
<keyword evidence="3" id="KW-1185">Reference proteome</keyword>
<dbReference type="Proteomes" id="UP000184225">
    <property type="component" value="Unassembled WGS sequence"/>
</dbReference>
<protein>
    <recommendedName>
        <fullName evidence="4">DUF1684 domain-containing protein</fullName>
    </recommendedName>
</protein>
<dbReference type="PANTHER" id="PTHR41913:SF1">
    <property type="entry name" value="DUF1684 DOMAIN-CONTAINING PROTEIN"/>
    <property type="match status" value="1"/>
</dbReference>
<dbReference type="STRING" id="579105.SAMN04488096_108128"/>
<feature type="signal peptide" evidence="1">
    <location>
        <begin position="1"/>
        <end position="19"/>
    </location>
</feature>